<evidence type="ECO:0000256" key="1">
    <source>
        <dbReference type="SAM" id="MobiDB-lite"/>
    </source>
</evidence>
<protein>
    <submittedName>
        <fullName evidence="2">Ncapd2 protein</fullName>
    </submittedName>
</protein>
<feature type="compositionally biased region" description="Low complexity" evidence="1">
    <location>
        <begin position="318"/>
        <end position="330"/>
    </location>
</feature>
<keyword evidence="3" id="KW-1185">Reference proteome</keyword>
<dbReference type="AlphaFoldDB" id="A0A812KKZ9"/>
<feature type="non-terminal residue" evidence="2">
    <location>
        <position position="1"/>
    </location>
</feature>
<evidence type="ECO:0000313" key="2">
    <source>
        <dbReference type="EMBL" id="CAE7230104.1"/>
    </source>
</evidence>
<name>A0A812KKZ9_SYMPI</name>
<dbReference type="OrthoDB" id="10490612at2759"/>
<feature type="compositionally biased region" description="Low complexity" evidence="1">
    <location>
        <begin position="337"/>
        <end position="351"/>
    </location>
</feature>
<evidence type="ECO:0000313" key="3">
    <source>
        <dbReference type="Proteomes" id="UP000649617"/>
    </source>
</evidence>
<dbReference type="Proteomes" id="UP000649617">
    <property type="component" value="Unassembled WGS sequence"/>
</dbReference>
<accession>A0A812KKZ9</accession>
<feature type="region of interest" description="Disordered" evidence="1">
    <location>
        <begin position="1"/>
        <end position="58"/>
    </location>
</feature>
<reference evidence="2" key="1">
    <citation type="submission" date="2021-02" db="EMBL/GenBank/DDBJ databases">
        <authorList>
            <person name="Dougan E. K."/>
            <person name="Rhodes N."/>
            <person name="Thang M."/>
            <person name="Chan C."/>
        </authorList>
    </citation>
    <scope>NUCLEOTIDE SEQUENCE</scope>
</reference>
<sequence>DSDVDPSPDPMPSGAVSEVPSSTFGVHALDAPPFVPAALGTPDTTQTPPVAGKPTQVMPDMTQEKVEKAPIDTTSSSGQPERTELRLDDILPKEANTSSPEGLNDFFAILKQRPLPLDLEEDQRQLTAFNAAIAKVILDLYKKRSPPTVKLLQSKLRESQQFSEEHIQSVLLVCARDVPKIYQIVSSSKGQSAATRCRRVILLTKPPMWFQGFPPEELLQDEPPDQNANNMTMEGLHAGEKQALQPLAPSDSESLKVFHSLLWDESFLLPKQVVKAAAELKRKIPQYFQASVVELENVVKEALRRKWLRLTNEGLRPSNYGSNSSMNNNSRKPAPIGPLAPGAYPAQAAGGFQTAQREWQSGKHQASSETSDGQERTAYSQDASEEGHAKQDVSGFLTELMLLFPTGMRFAHLKEYLKTSNDGFFSENTFHCPSIASEFEGAATERANGGRWRN</sequence>
<dbReference type="EMBL" id="CAJNIZ010004213">
    <property type="protein sequence ID" value="CAE7230104.1"/>
    <property type="molecule type" value="Genomic_DNA"/>
</dbReference>
<proteinExistence type="predicted"/>
<comment type="caution">
    <text evidence="2">The sequence shown here is derived from an EMBL/GenBank/DDBJ whole genome shotgun (WGS) entry which is preliminary data.</text>
</comment>
<organism evidence="2 3">
    <name type="scientific">Symbiodinium pilosum</name>
    <name type="common">Dinoflagellate</name>
    <dbReference type="NCBI Taxonomy" id="2952"/>
    <lineage>
        <taxon>Eukaryota</taxon>
        <taxon>Sar</taxon>
        <taxon>Alveolata</taxon>
        <taxon>Dinophyceae</taxon>
        <taxon>Suessiales</taxon>
        <taxon>Symbiodiniaceae</taxon>
        <taxon>Symbiodinium</taxon>
    </lineage>
</organism>
<feature type="compositionally biased region" description="Polar residues" evidence="1">
    <location>
        <begin position="353"/>
        <end position="382"/>
    </location>
</feature>
<feature type="region of interest" description="Disordered" evidence="1">
    <location>
        <begin position="314"/>
        <end position="390"/>
    </location>
</feature>
<gene>
    <name evidence="2" type="primary">Ncapd2</name>
    <name evidence="2" type="ORF">SPIL2461_LOCUS3445</name>
</gene>